<dbReference type="InterPro" id="IPR043502">
    <property type="entry name" value="DNA/RNA_pol_sf"/>
</dbReference>
<keyword evidence="5" id="KW-1185">Reference proteome</keyword>
<dbReference type="Gene3D" id="3.30.70.270">
    <property type="match status" value="2"/>
</dbReference>
<evidence type="ECO:0000259" key="2">
    <source>
        <dbReference type="Pfam" id="PF00078"/>
    </source>
</evidence>
<evidence type="ECO:0000313" key="5">
    <source>
        <dbReference type="Proteomes" id="UP000233551"/>
    </source>
</evidence>
<dbReference type="Pfam" id="PF17919">
    <property type="entry name" value="RT_RNaseH_2"/>
    <property type="match status" value="1"/>
</dbReference>
<dbReference type="CDD" id="cd01647">
    <property type="entry name" value="RT_LTR"/>
    <property type="match status" value="1"/>
</dbReference>
<evidence type="ECO:0000313" key="4">
    <source>
        <dbReference type="EMBL" id="PKI73054.1"/>
    </source>
</evidence>
<dbReference type="Gene3D" id="3.10.10.10">
    <property type="entry name" value="HIV Type 1 Reverse Transcriptase, subunit A, domain 1"/>
    <property type="match status" value="1"/>
</dbReference>
<dbReference type="InterPro" id="IPR041577">
    <property type="entry name" value="RT_RNaseH_2"/>
</dbReference>
<evidence type="ECO:0000259" key="3">
    <source>
        <dbReference type="Pfam" id="PF17919"/>
    </source>
</evidence>
<feature type="domain" description="Reverse transcriptase/retrotransposon-derived protein RNase H-like" evidence="3">
    <location>
        <begin position="251"/>
        <end position="327"/>
    </location>
</feature>
<protein>
    <submittedName>
        <fullName evidence="4">Uncharacterized protein</fullName>
    </submittedName>
</protein>
<dbReference type="EMBL" id="PGOL01000298">
    <property type="protein sequence ID" value="PKI73054.1"/>
    <property type="molecule type" value="Genomic_DNA"/>
</dbReference>
<accession>A0A2I0KX59</accession>
<dbReference type="PANTHER" id="PTHR37984">
    <property type="entry name" value="PROTEIN CBG26694"/>
    <property type="match status" value="1"/>
</dbReference>
<dbReference type="InterPro" id="IPR043128">
    <property type="entry name" value="Rev_trsase/Diguanyl_cyclase"/>
</dbReference>
<feature type="non-terminal residue" evidence="4">
    <location>
        <position position="327"/>
    </location>
</feature>
<feature type="domain" description="Reverse transcriptase" evidence="2">
    <location>
        <begin position="102"/>
        <end position="171"/>
    </location>
</feature>
<dbReference type="FunFam" id="3.30.70.270:FF:000020">
    <property type="entry name" value="Transposon Tf2-6 polyprotein-like Protein"/>
    <property type="match status" value="1"/>
</dbReference>
<dbReference type="PANTHER" id="PTHR37984:SF5">
    <property type="entry name" value="PROTEIN NYNRIN-LIKE"/>
    <property type="match status" value="1"/>
</dbReference>
<dbReference type="InterPro" id="IPR000477">
    <property type="entry name" value="RT_dom"/>
</dbReference>
<organism evidence="4 5">
    <name type="scientific">Punica granatum</name>
    <name type="common">Pomegranate</name>
    <dbReference type="NCBI Taxonomy" id="22663"/>
    <lineage>
        <taxon>Eukaryota</taxon>
        <taxon>Viridiplantae</taxon>
        <taxon>Streptophyta</taxon>
        <taxon>Embryophyta</taxon>
        <taxon>Tracheophyta</taxon>
        <taxon>Spermatophyta</taxon>
        <taxon>Magnoliopsida</taxon>
        <taxon>eudicotyledons</taxon>
        <taxon>Gunneridae</taxon>
        <taxon>Pentapetalae</taxon>
        <taxon>rosids</taxon>
        <taxon>malvids</taxon>
        <taxon>Myrtales</taxon>
        <taxon>Lythraceae</taxon>
        <taxon>Punica</taxon>
    </lineage>
</organism>
<proteinExistence type="predicted"/>
<dbReference type="InterPro" id="IPR050951">
    <property type="entry name" value="Retrovirus_Pol_polyprotein"/>
</dbReference>
<name>A0A2I0KX59_PUNGR</name>
<sequence length="327" mass="36905">MGCEGYLAHVVATETHSLELSEIPVVCQFPDVFPDDLPGLPPDRDIEFTIELEPGTAPISRAPYRMAPTELKELKVQLQELLEKGFIRPSVSPWGAPVLFMKKKDGSLRLSIDYQQLNRVTMRNKYPLPRIDDLFDQLRGVTVFSKIVLRSGYHQLKIKDSDVPKAAFRTQYGHYEFLIEWDSSGHVISGDGVSVDPTKIEAILNWNRPTSVTEVRSFLGLAGYYRSFVEGFSLIAAPLTRLTWKSVKFEWTDECGQSLQELKKRLTTAPVLIIPSTDEGFVIYSDASHQGLGCILMQCGRVVAYASRQLRNHEKNYPTHDLELAAM</sequence>
<dbReference type="STRING" id="22663.A0A2I0KX59"/>
<dbReference type="Proteomes" id="UP000233551">
    <property type="component" value="Unassembled WGS sequence"/>
</dbReference>
<dbReference type="GO" id="GO:0003824">
    <property type="term" value="F:catalytic activity"/>
    <property type="evidence" value="ECO:0007669"/>
    <property type="project" value="UniProtKB-KW"/>
</dbReference>
<dbReference type="SUPFAM" id="SSF56672">
    <property type="entry name" value="DNA/RNA polymerases"/>
    <property type="match status" value="1"/>
</dbReference>
<dbReference type="Pfam" id="PF00078">
    <property type="entry name" value="RVT_1"/>
    <property type="match status" value="1"/>
</dbReference>
<reference evidence="4 5" key="1">
    <citation type="submission" date="2017-11" db="EMBL/GenBank/DDBJ databases">
        <title>De-novo sequencing of pomegranate (Punica granatum L.) genome.</title>
        <authorList>
            <person name="Akparov Z."/>
            <person name="Amiraslanov A."/>
            <person name="Hajiyeva S."/>
            <person name="Abbasov M."/>
            <person name="Kaur K."/>
            <person name="Hamwieh A."/>
            <person name="Solovyev V."/>
            <person name="Salamov A."/>
            <person name="Braich B."/>
            <person name="Kosarev P."/>
            <person name="Mahmoud A."/>
            <person name="Hajiyev E."/>
            <person name="Babayeva S."/>
            <person name="Izzatullayeva V."/>
            <person name="Mammadov A."/>
            <person name="Mammadov A."/>
            <person name="Sharifova S."/>
            <person name="Ojaghi J."/>
            <person name="Eynullazada K."/>
            <person name="Bayramov B."/>
            <person name="Abdulazimova A."/>
            <person name="Shahmuradov I."/>
        </authorList>
    </citation>
    <scope>NUCLEOTIDE SEQUENCE [LARGE SCALE GENOMIC DNA]</scope>
    <source>
        <strain evidence="5">cv. AG2017</strain>
        <tissue evidence="4">Leaf</tissue>
    </source>
</reference>
<evidence type="ECO:0000256" key="1">
    <source>
        <dbReference type="ARBA" id="ARBA00023268"/>
    </source>
</evidence>
<gene>
    <name evidence="4" type="ORF">CRG98_006549</name>
</gene>
<keyword evidence="1" id="KW-0511">Multifunctional enzyme</keyword>
<dbReference type="AlphaFoldDB" id="A0A2I0KX59"/>
<comment type="caution">
    <text evidence="4">The sequence shown here is derived from an EMBL/GenBank/DDBJ whole genome shotgun (WGS) entry which is preliminary data.</text>
</comment>